<dbReference type="EMBL" id="JACBKZ010000001">
    <property type="protein sequence ID" value="KAF5959967.1"/>
    <property type="molecule type" value="Genomic_DNA"/>
</dbReference>
<reference evidence="2 3" key="2">
    <citation type="submission" date="2020-07" db="EMBL/GenBank/DDBJ databases">
        <title>Genome assembly of wild tea tree DASZ reveals pedigree and selection history of tea varieties.</title>
        <authorList>
            <person name="Zhang W."/>
        </authorList>
    </citation>
    <scope>NUCLEOTIDE SEQUENCE [LARGE SCALE GENOMIC DNA]</scope>
    <source>
        <strain evidence="3">cv. G240</strain>
        <tissue evidence="2">Leaf</tissue>
    </source>
</reference>
<evidence type="ECO:0000256" key="1">
    <source>
        <dbReference type="SAM" id="SignalP"/>
    </source>
</evidence>
<gene>
    <name evidence="2" type="ORF">HYC85_001176</name>
</gene>
<comment type="caution">
    <text evidence="2">The sequence shown here is derived from an EMBL/GenBank/DDBJ whole genome shotgun (WGS) entry which is preliminary data.</text>
</comment>
<proteinExistence type="predicted"/>
<evidence type="ECO:0000313" key="3">
    <source>
        <dbReference type="Proteomes" id="UP000593564"/>
    </source>
</evidence>
<dbReference type="Proteomes" id="UP000593564">
    <property type="component" value="Unassembled WGS sequence"/>
</dbReference>
<accession>A0A7J7I5W7</accession>
<keyword evidence="3" id="KW-1185">Reference proteome</keyword>
<feature type="chain" id="PRO_5029590923" evidence="1">
    <location>
        <begin position="17"/>
        <end position="104"/>
    </location>
</feature>
<evidence type="ECO:0000313" key="2">
    <source>
        <dbReference type="EMBL" id="KAF5959967.1"/>
    </source>
</evidence>
<dbReference type="AlphaFoldDB" id="A0A7J7I5W7"/>
<sequence length="104" mass="11789">MHTELMLFGLVSLVMGHWINQVKALLHNFPSCWLQPGMVTTDLLLSGASTKQVAEYLIPNIRSVLANGLSKPTYIRFLTGLKAYSQIFSRFAFGARRNRYLLED</sequence>
<organism evidence="2 3">
    <name type="scientific">Camellia sinensis</name>
    <name type="common">Tea plant</name>
    <name type="synonym">Thea sinensis</name>
    <dbReference type="NCBI Taxonomy" id="4442"/>
    <lineage>
        <taxon>Eukaryota</taxon>
        <taxon>Viridiplantae</taxon>
        <taxon>Streptophyta</taxon>
        <taxon>Embryophyta</taxon>
        <taxon>Tracheophyta</taxon>
        <taxon>Spermatophyta</taxon>
        <taxon>Magnoliopsida</taxon>
        <taxon>eudicotyledons</taxon>
        <taxon>Gunneridae</taxon>
        <taxon>Pentapetalae</taxon>
        <taxon>asterids</taxon>
        <taxon>Ericales</taxon>
        <taxon>Theaceae</taxon>
        <taxon>Camellia</taxon>
    </lineage>
</organism>
<protein>
    <submittedName>
        <fullName evidence="2">Uncharacterized protein</fullName>
    </submittedName>
</protein>
<name>A0A7J7I5W7_CAMSI</name>
<reference evidence="3" key="1">
    <citation type="journal article" date="2020" name="Nat. Commun.">
        <title>Genome assembly of wild tea tree DASZ reveals pedigree and selection history of tea varieties.</title>
        <authorList>
            <person name="Zhang W."/>
            <person name="Zhang Y."/>
            <person name="Qiu H."/>
            <person name="Guo Y."/>
            <person name="Wan H."/>
            <person name="Zhang X."/>
            <person name="Scossa F."/>
            <person name="Alseekh S."/>
            <person name="Zhang Q."/>
            <person name="Wang P."/>
            <person name="Xu L."/>
            <person name="Schmidt M.H."/>
            <person name="Jia X."/>
            <person name="Li D."/>
            <person name="Zhu A."/>
            <person name="Guo F."/>
            <person name="Chen W."/>
            <person name="Ni D."/>
            <person name="Usadel B."/>
            <person name="Fernie A.R."/>
            <person name="Wen W."/>
        </authorList>
    </citation>
    <scope>NUCLEOTIDE SEQUENCE [LARGE SCALE GENOMIC DNA]</scope>
    <source>
        <strain evidence="3">cv. G240</strain>
    </source>
</reference>
<feature type="signal peptide" evidence="1">
    <location>
        <begin position="1"/>
        <end position="16"/>
    </location>
</feature>
<keyword evidence="1" id="KW-0732">Signal</keyword>